<dbReference type="EMBL" id="FMZZ01000003">
    <property type="protein sequence ID" value="SDC59059.1"/>
    <property type="molecule type" value="Genomic_DNA"/>
</dbReference>
<dbReference type="Gene3D" id="1.10.260.40">
    <property type="entry name" value="lambda repressor-like DNA-binding domains"/>
    <property type="match status" value="1"/>
</dbReference>
<evidence type="ECO:0000313" key="3">
    <source>
        <dbReference type="Proteomes" id="UP000199501"/>
    </source>
</evidence>
<dbReference type="STRING" id="1271860.SAMN05216174_10330"/>
<dbReference type="Pfam" id="PF19054">
    <property type="entry name" value="DUF5753"/>
    <property type="match status" value="1"/>
</dbReference>
<dbReference type="Pfam" id="PF13560">
    <property type="entry name" value="HTH_31"/>
    <property type="match status" value="1"/>
</dbReference>
<organism evidence="2 3">
    <name type="scientific">Actinokineospora iranica</name>
    <dbReference type="NCBI Taxonomy" id="1271860"/>
    <lineage>
        <taxon>Bacteria</taxon>
        <taxon>Bacillati</taxon>
        <taxon>Actinomycetota</taxon>
        <taxon>Actinomycetes</taxon>
        <taxon>Pseudonocardiales</taxon>
        <taxon>Pseudonocardiaceae</taxon>
        <taxon>Actinokineospora</taxon>
    </lineage>
</organism>
<dbReference type="InterPro" id="IPR043917">
    <property type="entry name" value="DUF5753"/>
</dbReference>
<evidence type="ECO:0000259" key="1">
    <source>
        <dbReference type="Pfam" id="PF19054"/>
    </source>
</evidence>
<proteinExistence type="predicted"/>
<dbReference type="GO" id="GO:0003677">
    <property type="term" value="F:DNA binding"/>
    <property type="evidence" value="ECO:0007669"/>
    <property type="project" value="InterPro"/>
</dbReference>
<reference evidence="3" key="1">
    <citation type="submission" date="2016-10" db="EMBL/GenBank/DDBJ databases">
        <authorList>
            <person name="Varghese N."/>
            <person name="Submissions S."/>
        </authorList>
    </citation>
    <scope>NUCLEOTIDE SEQUENCE [LARGE SCALE GENOMIC DNA]</scope>
    <source>
        <strain evidence="3">IBRC-M 10403</strain>
    </source>
</reference>
<evidence type="ECO:0000313" key="2">
    <source>
        <dbReference type="EMBL" id="SDC59059.1"/>
    </source>
</evidence>
<dbReference type="AlphaFoldDB" id="A0A1G6MU53"/>
<gene>
    <name evidence="2" type="ORF">SAMN05216174_10330</name>
</gene>
<dbReference type="Proteomes" id="UP000199501">
    <property type="component" value="Unassembled WGS sequence"/>
</dbReference>
<dbReference type="InterPro" id="IPR010982">
    <property type="entry name" value="Lambda_DNA-bd_dom_sf"/>
</dbReference>
<name>A0A1G6MU53_9PSEU</name>
<dbReference type="SUPFAM" id="SSF47413">
    <property type="entry name" value="lambda repressor-like DNA-binding domains"/>
    <property type="match status" value="1"/>
</dbReference>
<keyword evidence="3" id="KW-1185">Reference proteome</keyword>
<protein>
    <submittedName>
        <fullName evidence="2">Helix-turn-helix domain-containing protein</fullName>
    </submittedName>
</protein>
<accession>A0A1G6MU53</accession>
<sequence length="294" mass="33167">MKVSQEDAKGSTVPRRQLGRYLRDLRNRARFPVKLAATKFEWSETKMWRIESGLTSMRSHEVEMMCRAYGAPADTTAALMALAKETRANSWWVSYSDIIPDYLDLYIGLEDVAAELEGYWTELVPGLLQTERYARAVIEAGPAPERVEPRVQLRMARQVLISRILSPLWVKIVLNEAVLHRLIGGTEVMIEQLRHLVVMSQRNNVAIRVMPFSAGFHPGAATGPFAKLDFPTVANGAPSEPSTVYVEGFTGSLFLEKPNEIERYSKAFADLWEASMSEVESVNYIAKLAREMQQ</sequence>
<feature type="domain" description="DUF5753" evidence="1">
    <location>
        <begin position="105"/>
        <end position="286"/>
    </location>
</feature>